<keyword evidence="2" id="KW-0812">Transmembrane</keyword>
<keyword evidence="4" id="KW-1185">Reference proteome</keyword>
<protein>
    <recommendedName>
        <fullName evidence="5">DUF1049 domain-containing protein</fullName>
    </recommendedName>
</protein>
<keyword evidence="2" id="KW-1133">Transmembrane helix</keyword>
<organism evidence="3 4">
    <name type="scientific">Janibacter terrae</name>
    <dbReference type="NCBI Taxonomy" id="103817"/>
    <lineage>
        <taxon>Bacteria</taxon>
        <taxon>Bacillati</taxon>
        <taxon>Actinomycetota</taxon>
        <taxon>Actinomycetes</taxon>
        <taxon>Micrococcales</taxon>
        <taxon>Intrasporangiaceae</taxon>
        <taxon>Janibacter</taxon>
    </lineage>
</organism>
<reference evidence="3 4" key="1">
    <citation type="submission" date="2022-09" db="EMBL/GenBank/DDBJ databases">
        <title>Complete genome sequence of Janibacter terrae strain COS04-44, PCL-degrading bacteria isolated from oil spilled coast.</title>
        <authorList>
            <person name="Park H."/>
            <person name="Kim J.Y."/>
            <person name="An S.H."/>
            <person name="Lee C.M."/>
            <person name="Weon H.-Y."/>
        </authorList>
    </citation>
    <scope>NUCLEOTIDE SEQUENCE [LARGE SCALE GENOMIC DNA]</scope>
    <source>
        <strain evidence="3 4">COS04-44</strain>
    </source>
</reference>
<dbReference type="Proteomes" id="UP001381003">
    <property type="component" value="Chromosome"/>
</dbReference>
<keyword evidence="2" id="KW-0472">Membrane</keyword>
<sequence length="169" mass="18671">MVILGLILVLVALALGAALLLGTQAPDVAGQDVDIKLFDAVTITLDPLALVVAGMATMLLLWLGLVLIKAALTRRTRQRRQRKEQELAARQRLADQEAAHREEVARRDRELQDQRVSTEIARERAEVAERHDPTLTDQPTERIDTGVATPGRDALGPDATRPIRRDPRP</sequence>
<evidence type="ECO:0000256" key="1">
    <source>
        <dbReference type="SAM" id="MobiDB-lite"/>
    </source>
</evidence>
<evidence type="ECO:0000313" key="3">
    <source>
        <dbReference type="EMBL" id="WWF04010.1"/>
    </source>
</evidence>
<feature type="transmembrane region" description="Helical" evidence="2">
    <location>
        <begin position="49"/>
        <end position="72"/>
    </location>
</feature>
<evidence type="ECO:0000256" key="2">
    <source>
        <dbReference type="SAM" id="Phobius"/>
    </source>
</evidence>
<evidence type="ECO:0008006" key="5">
    <source>
        <dbReference type="Google" id="ProtNLM"/>
    </source>
</evidence>
<gene>
    <name evidence="3" type="ORF">N5P18_09880</name>
</gene>
<proteinExistence type="predicted"/>
<feature type="compositionally biased region" description="Basic and acidic residues" evidence="1">
    <location>
        <begin position="83"/>
        <end position="113"/>
    </location>
</feature>
<dbReference type="EMBL" id="CP104874">
    <property type="protein sequence ID" value="WWF04010.1"/>
    <property type="molecule type" value="Genomic_DNA"/>
</dbReference>
<name>A0ABZ2FBV8_9MICO</name>
<feature type="compositionally biased region" description="Basic and acidic residues" evidence="1">
    <location>
        <begin position="120"/>
        <end position="144"/>
    </location>
</feature>
<accession>A0ABZ2FBV8</accession>
<dbReference type="RefSeq" id="WP_068321128.1">
    <property type="nucleotide sequence ID" value="NZ_CP104874.1"/>
</dbReference>
<evidence type="ECO:0000313" key="4">
    <source>
        <dbReference type="Proteomes" id="UP001381003"/>
    </source>
</evidence>
<feature type="region of interest" description="Disordered" evidence="1">
    <location>
        <begin position="77"/>
        <end position="169"/>
    </location>
</feature>